<dbReference type="AlphaFoldDB" id="A0A9N7TUW0"/>
<feature type="compositionally biased region" description="Basic and acidic residues" evidence="1">
    <location>
        <begin position="47"/>
        <end position="63"/>
    </location>
</feature>
<comment type="caution">
    <text evidence="2">The sequence shown here is derived from an EMBL/GenBank/DDBJ whole genome shotgun (WGS) entry which is preliminary data.</text>
</comment>
<feature type="compositionally biased region" description="Gly residues" evidence="1">
    <location>
        <begin position="29"/>
        <end position="39"/>
    </location>
</feature>
<reference evidence="2" key="1">
    <citation type="submission" date="2020-03" db="EMBL/GenBank/DDBJ databases">
        <authorList>
            <person name="Weist P."/>
        </authorList>
    </citation>
    <scope>NUCLEOTIDE SEQUENCE</scope>
</reference>
<feature type="region of interest" description="Disordered" evidence="1">
    <location>
        <begin position="1"/>
        <end position="128"/>
    </location>
</feature>
<dbReference type="EMBL" id="CADEAL010000395">
    <property type="protein sequence ID" value="CAB1419540.1"/>
    <property type="molecule type" value="Genomic_DNA"/>
</dbReference>
<gene>
    <name evidence="2" type="ORF">PLEPLA_LOCUS7388</name>
</gene>
<proteinExistence type="predicted"/>
<dbReference type="Proteomes" id="UP001153269">
    <property type="component" value="Unassembled WGS sequence"/>
</dbReference>
<feature type="compositionally biased region" description="Basic and acidic residues" evidence="1">
    <location>
        <begin position="119"/>
        <end position="128"/>
    </location>
</feature>
<evidence type="ECO:0000256" key="1">
    <source>
        <dbReference type="SAM" id="MobiDB-lite"/>
    </source>
</evidence>
<evidence type="ECO:0000313" key="2">
    <source>
        <dbReference type="EMBL" id="CAB1419540.1"/>
    </source>
</evidence>
<name>A0A9N7TUW0_PLEPL</name>
<protein>
    <submittedName>
        <fullName evidence="2">Uncharacterized protein</fullName>
    </submittedName>
</protein>
<organism evidence="2 3">
    <name type="scientific">Pleuronectes platessa</name>
    <name type="common">European plaice</name>
    <dbReference type="NCBI Taxonomy" id="8262"/>
    <lineage>
        <taxon>Eukaryota</taxon>
        <taxon>Metazoa</taxon>
        <taxon>Chordata</taxon>
        <taxon>Craniata</taxon>
        <taxon>Vertebrata</taxon>
        <taxon>Euteleostomi</taxon>
        <taxon>Actinopterygii</taxon>
        <taxon>Neopterygii</taxon>
        <taxon>Teleostei</taxon>
        <taxon>Neoteleostei</taxon>
        <taxon>Acanthomorphata</taxon>
        <taxon>Carangaria</taxon>
        <taxon>Pleuronectiformes</taxon>
        <taxon>Pleuronectoidei</taxon>
        <taxon>Pleuronectidae</taxon>
        <taxon>Pleuronectes</taxon>
    </lineage>
</organism>
<evidence type="ECO:0000313" key="3">
    <source>
        <dbReference type="Proteomes" id="UP001153269"/>
    </source>
</evidence>
<accession>A0A9N7TUW0</accession>
<keyword evidence="3" id="KW-1185">Reference proteome</keyword>
<sequence>MRAANGAGAGRQDARAPSGVNRQSRGSLTFGGEGGGRIGTGPQQPHARRDATGRDGSGRETRSEAPQGPQKERIQYPDSGPGRKQAPKARKQSERMKENAYATTATGTMMRSRKRGPVRRQEGAHASK</sequence>